<protein>
    <submittedName>
        <fullName evidence="2">Uncharacterized protein</fullName>
    </submittedName>
</protein>
<evidence type="ECO:0000313" key="2">
    <source>
        <dbReference type="EMBL" id="KAL0307270.1"/>
    </source>
</evidence>
<gene>
    <name evidence="2" type="ORF">Sradi_6144300</name>
</gene>
<feature type="compositionally biased region" description="Low complexity" evidence="1">
    <location>
        <begin position="44"/>
        <end position="53"/>
    </location>
</feature>
<name>A0AAW2KMT2_SESRA</name>
<comment type="caution">
    <text evidence="2">The sequence shown here is derived from an EMBL/GenBank/DDBJ whole genome shotgun (WGS) entry which is preliminary data.</text>
</comment>
<proteinExistence type="predicted"/>
<feature type="region of interest" description="Disordered" evidence="1">
    <location>
        <begin position="24"/>
        <end position="63"/>
    </location>
</feature>
<reference evidence="2" key="2">
    <citation type="journal article" date="2024" name="Plant">
        <title>Genomic evolution and insights into agronomic trait innovations of Sesamum species.</title>
        <authorList>
            <person name="Miao H."/>
            <person name="Wang L."/>
            <person name="Qu L."/>
            <person name="Liu H."/>
            <person name="Sun Y."/>
            <person name="Le M."/>
            <person name="Wang Q."/>
            <person name="Wei S."/>
            <person name="Zheng Y."/>
            <person name="Lin W."/>
            <person name="Duan Y."/>
            <person name="Cao H."/>
            <person name="Xiong S."/>
            <person name="Wang X."/>
            <person name="Wei L."/>
            <person name="Li C."/>
            <person name="Ma Q."/>
            <person name="Ju M."/>
            <person name="Zhao R."/>
            <person name="Li G."/>
            <person name="Mu C."/>
            <person name="Tian Q."/>
            <person name="Mei H."/>
            <person name="Zhang T."/>
            <person name="Gao T."/>
            <person name="Zhang H."/>
        </authorList>
    </citation>
    <scope>NUCLEOTIDE SEQUENCE</scope>
    <source>
        <strain evidence="2">G02</strain>
    </source>
</reference>
<organism evidence="2">
    <name type="scientific">Sesamum radiatum</name>
    <name type="common">Black benniseed</name>
    <dbReference type="NCBI Taxonomy" id="300843"/>
    <lineage>
        <taxon>Eukaryota</taxon>
        <taxon>Viridiplantae</taxon>
        <taxon>Streptophyta</taxon>
        <taxon>Embryophyta</taxon>
        <taxon>Tracheophyta</taxon>
        <taxon>Spermatophyta</taxon>
        <taxon>Magnoliopsida</taxon>
        <taxon>eudicotyledons</taxon>
        <taxon>Gunneridae</taxon>
        <taxon>Pentapetalae</taxon>
        <taxon>asterids</taxon>
        <taxon>lamiids</taxon>
        <taxon>Lamiales</taxon>
        <taxon>Pedaliaceae</taxon>
        <taxon>Sesamum</taxon>
    </lineage>
</organism>
<accession>A0AAW2KMT2</accession>
<sequence length="117" mass="13118">MVDTNHENAYFEKFVLTVLVGEVSTSKAKGKAAGREKRKKGEMSSTAASTSSAPITPLGGCKGKRKRVCQSRISNYVCIHCCEKGHWKREWPKLFSNEVLDTNEFIICKWFANGDEE</sequence>
<evidence type="ECO:0000256" key="1">
    <source>
        <dbReference type="SAM" id="MobiDB-lite"/>
    </source>
</evidence>
<dbReference type="AlphaFoldDB" id="A0AAW2KMT2"/>
<dbReference type="EMBL" id="JACGWJ010000028">
    <property type="protein sequence ID" value="KAL0307270.1"/>
    <property type="molecule type" value="Genomic_DNA"/>
</dbReference>
<dbReference type="Gene3D" id="4.10.60.10">
    <property type="entry name" value="Zinc finger, CCHC-type"/>
    <property type="match status" value="1"/>
</dbReference>
<feature type="compositionally biased region" description="Basic and acidic residues" evidence="1">
    <location>
        <begin position="33"/>
        <end position="42"/>
    </location>
</feature>
<reference evidence="2" key="1">
    <citation type="submission" date="2020-06" db="EMBL/GenBank/DDBJ databases">
        <authorList>
            <person name="Li T."/>
            <person name="Hu X."/>
            <person name="Zhang T."/>
            <person name="Song X."/>
            <person name="Zhang H."/>
            <person name="Dai N."/>
            <person name="Sheng W."/>
            <person name="Hou X."/>
            <person name="Wei L."/>
        </authorList>
    </citation>
    <scope>NUCLEOTIDE SEQUENCE</scope>
    <source>
        <strain evidence="2">G02</strain>
        <tissue evidence="2">Leaf</tissue>
    </source>
</reference>